<proteinExistence type="predicted"/>
<gene>
    <name evidence="2" type="ORF">TM448B02946_0002</name>
</gene>
<name>A0A6M3XVW6_9ZZZZ</name>
<evidence type="ECO:0000313" key="2">
    <source>
        <dbReference type="EMBL" id="QJI02135.1"/>
    </source>
</evidence>
<protein>
    <submittedName>
        <fullName evidence="2">Uncharacterized protein</fullName>
    </submittedName>
</protein>
<keyword evidence="1" id="KW-0472">Membrane</keyword>
<reference evidence="2" key="1">
    <citation type="submission" date="2020-03" db="EMBL/GenBank/DDBJ databases">
        <title>The deep terrestrial virosphere.</title>
        <authorList>
            <person name="Holmfeldt K."/>
            <person name="Nilsson E."/>
            <person name="Simone D."/>
            <person name="Lopez-Fernandez M."/>
            <person name="Wu X."/>
            <person name="de Brujin I."/>
            <person name="Lundin D."/>
            <person name="Andersson A."/>
            <person name="Bertilsson S."/>
            <person name="Dopson M."/>
        </authorList>
    </citation>
    <scope>NUCLEOTIDE SEQUENCE</scope>
    <source>
        <strain evidence="2">TM448B02946</strain>
    </source>
</reference>
<feature type="transmembrane region" description="Helical" evidence="1">
    <location>
        <begin position="14"/>
        <end position="31"/>
    </location>
</feature>
<accession>A0A6M3XVW6</accession>
<evidence type="ECO:0000256" key="1">
    <source>
        <dbReference type="SAM" id="Phobius"/>
    </source>
</evidence>
<dbReference type="AlphaFoldDB" id="A0A6M3XVW6"/>
<organism evidence="2">
    <name type="scientific">viral metagenome</name>
    <dbReference type="NCBI Taxonomy" id="1070528"/>
    <lineage>
        <taxon>unclassified sequences</taxon>
        <taxon>metagenomes</taxon>
        <taxon>organismal metagenomes</taxon>
    </lineage>
</organism>
<dbReference type="EMBL" id="MT144977">
    <property type="protein sequence ID" value="QJI02135.1"/>
    <property type="molecule type" value="Genomic_DNA"/>
</dbReference>
<keyword evidence="1" id="KW-0812">Transmembrane</keyword>
<keyword evidence="1" id="KW-1133">Transmembrane helix</keyword>
<sequence length="84" mass="9909">MVEWIKNNTGYNKILVTLFVGLISFLALQVYNKVDIMPDKFVRIERYVSDQKQTKDQYSIDQARMERAVAEIQKDVKEILRALK</sequence>